<dbReference type="EMBL" id="CAAALY010008953">
    <property type="protein sequence ID" value="VEL10412.1"/>
    <property type="molecule type" value="Genomic_DNA"/>
</dbReference>
<dbReference type="UniPathway" id="UPA00705"/>
<comment type="similarity">
    <text evidence="3">Belongs to the heme-copper respiratory oxidase family.</text>
</comment>
<accession>A0A3S5B1D3</accession>
<evidence type="ECO:0000259" key="7">
    <source>
        <dbReference type="PROSITE" id="PS50855"/>
    </source>
</evidence>
<proteinExistence type="inferred from homology"/>
<organism evidence="8 9">
    <name type="scientific">Protopolystoma xenopodis</name>
    <dbReference type="NCBI Taxonomy" id="117903"/>
    <lineage>
        <taxon>Eukaryota</taxon>
        <taxon>Metazoa</taxon>
        <taxon>Spiralia</taxon>
        <taxon>Lophotrochozoa</taxon>
        <taxon>Platyhelminthes</taxon>
        <taxon>Monogenea</taxon>
        <taxon>Polyopisthocotylea</taxon>
        <taxon>Polystomatidea</taxon>
        <taxon>Polystomatidae</taxon>
        <taxon>Protopolystoma</taxon>
    </lineage>
</organism>
<sequence>MISLIIRMYLGSGIGGTFYLRLSRKYFYGSGGDYMSLSFHLACLSRMLGNLNFIITCKCYFTSTLDSTLYVDWLLFYLFSIPVLAGAITIILIDSNFGTSYFDTLGGGGDPVMFQQMFNVFSMMSYMYRTKKLGITNILFGDGISNAFYHCFRPYSLGISYVYSRYGSY</sequence>
<reference evidence="8" key="1">
    <citation type="submission" date="2018-11" db="EMBL/GenBank/DDBJ databases">
        <authorList>
            <consortium name="Pathogen Informatics"/>
        </authorList>
    </citation>
    <scope>NUCLEOTIDE SEQUENCE</scope>
</reference>
<dbReference type="GO" id="GO:0006119">
    <property type="term" value="P:oxidative phosphorylation"/>
    <property type="evidence" value="ECO:0007669"/>
    <property type="project" value="UniProtKB-UniPathway"/>
</dbReference>
<dbReference type="InterPro" id="IPR000883">
    <property type="entry name" value="Cyt_C_Oxase_1"/>
</dbReference>
<protein>
    <recommendedName>
        <fullName evidence="4">Cytochrome c oxidase subunit 1</fullName>
    </recommendedName>
    <alternativeName>
        <fullName evidence="5">Cytochrome c oxidase polypeptide I</fullName>
    </alternativeName>
</protein>
<dbReference type="GO" id="GO:0015990">
    <property type="term" value="P:electron transport coupled proton transport"/>
    <property type="evidence" value="ECO:0007669"/>
    <property type="project" value="TreeGrafter"/>
</dbReference>
<dbReference type="AlphaFoldDB" id="A0A3S5B1D3"/>
<comment type="cofactor">
    <cofactor evidence="1">
        <name>heme</name>
        <dbReference type="ChEBI" id="CHEBI:30413"/>
    </cofactor>
</comment>
<name>A0A3S5B1D3_9PLAT</name>
<evidence type="ECO:0000313" key="9">
    <source>
        <dbReference type="Proteomes" id="UP000784294"/>
    </source>
</evidence>
<dbReference type="PANTHER" id="PTHR10422:SF18">
    <property type="entry name" value="CYTOCHROME C OXIDASE SUBUNIT 1"/>
    <property type="match status" value="1"/>
</dbReference>
<keyword evidence="6" id="KW-0812">Transmembrane</keyword>
<feature type="domain" description="Cytochrome oxidase subunit I profile" evidence="7">
    <location>
        <begin position="1"/>
        <end position="122"/>
    </location>
</feature>
<keyword evidence="6" id="KW-0472">Membrane</keyword>
<comment type="pathway">
    <text evidence="2">Energy metabolism; oxidative phosphorylation.</text>
</comment>
<keyword evidence="9" id="KW-1185">Reference proteome</keyword>
<keyword evidence="6" id="KW-1133">Transmembrane helix</keyword>
<feature type="transmembrane region" description="Helical" evidence="6">
    <location>
        <begin position="6"/>
        <end position="22"/>
    </location>
</feature>
<dbReference type="GO" id="GO:0020037">
    <property type="term" value="F:heme binding"/>
    <property type="evidence" value="ECO:0007669"/>
    <property type="project" value="InterPro"/>
</dbReference>
<gene>
    <name evidence="8" type="ORF">PXEA_LOCUS3852</name>
</gene>
<evidence type="ECO:0000256" key="4">
    <source>
        <dbReference type="ARBA" id="ARBA00015947"/>
    </source>
</evidence>
<dbReference type="PROSITE" id="PS50855">
    <property type="entry name" value="COX1"/>
    <property type="match status" value="1"/>
</dbReference>
<dbReference type="InterPro" id="IPR023616">
    <property type="entry name" value="Cyt_c_oxase-like_su1_dom"/>
</dbReference>
<feature type="transmembrane region" description="Helical" evidence="6">
    <location>
        <begin position="75"/>
        <end position="93"/>
    </location>
</feature>
<dbReference type="GO" id="GO:0022904">
    <property type="term" value="P:respiratory electron transport chain"/>
    <property type="evidence" value="ECO:0007669"/>
    <property type="project" value="TreeGrafter"/>
</dbReference>
<dbReference type="GO" id="GO:0004129">
    <property type="term" value="F:cytochrome-c oxidase activity"/>
    <property type="evidence" value="ECO:0007669"/>
    <property type="project" value="InterPro"/>
</dbReference>
<dbReference type="SUPFAM" id="SSF81442">
    <property type="entry name" value="Cytochrome c oxidase subunit I-like"/>
    <property type="match status" value="1"/>
</dbReference>
<dbReference type="PANTHER" id="PTHR10422">
    <property type="entry name" value="CYTOCHROME C OXIDASE SUBUNIT 1"/>
    <property type="match status" value="1"/>
</dbReference>
<evidence type="ECO:0000256" key="3">
    <source>
        <dbReference type="ARBA" id="ARBA00009578"/>
    </source>
</evidence>
<feature type="transmembrane region" description="Helical" evidence="6">
    <location>
        <begin position="34"/>
        <end position="55"/>
    </location>
</feature>
<evidence type="ECO:0000256" key="5">
    <source>
        <dbReference type="ARBA" id="ARBA00032715"/>
    </source>
</evidence>
<comment type="caution">
    <text evidence="8">The sequence shown here is derived from an EMBL/GenBank/DDBJ whole genome shotgun (WGS) entry which is preliminary data.</text>
</comment>
<dbReference type="Proteomes" id="UP000784294">
    <property type="component" value="Unassembled WGS sequence"/>
</dbReference>
<dbReference type="GO" id="GO:0016020">
    <property type="term" value="C:membrane"/>
    <property type="evidence" value="ECO:0007669"/>
    <property type="project" value="InterPro"/>
</dbReference>
<evidence type="ECO:0000256" key="1">
    <source>
        <dbReference type="ARBA" id="ARBA00001971"/>
    </source>
</evidence>
<evidence type="ECO:0000313" key="8">
    <source>
        <dbReference type="EMBL" id="VEL10412.1"/>
    </source>
</evidence>
<dbReference type="Gene3D" id="1.20.210.10">
    <property type="entry name" value="Cytochrome c oxidase-like, subunit I domain"/>
    <property type="match status" value="1"/>
</dbReference>
<dbReference type="OrthoDB" id="6278808at2759"/>
<evidence type="ECO:0000256" key="6">
    <source>
        <dbReference type="SAM" id="Phobius"/>
    </source>
</evidence>
<evidence type="ECO:0000256" key="2">
    <source>
        <dbReference type="ARBA" id="ARBA00004673"/>
    </source>
</evidence>
<dbReference type="InterPro" id="IPR036927">
    <property type="entry name" value="Cyt_c_oxase-like_su1_sf"/>
</dbReference>